<evidence type="ECO:0000313" key="2">
    <source>
        <dbReference type="Proteomes" id="UP000284476"/>
    </source>
</evidence>
<accession>A0A443J5X9</accession>
<dbReference type="Proteomes" id="UP000284476">
    <property type="component" value="Unassembled WGS sequence"/>
</dbReference>
<dbReference type="AlphaFoldDB" id="A0A443J5X9"/>
<proteinExistence type="predicted"/>
<reference evidence="1 2" key="2">
    <citation type="submission" date="2019-01" db="EMBL/GenBank/DDBJ databases">
        <authorList>
            <person name="Li Y."/>
        </authorList>
    </citation>
    <scope>NUCLEOTIDE SEQUENCE [LARGE SCALE GENOMIC DNA]</scope>
    <source>
        <strain evidence="1 2">SK2B-1</strain>
    </source>
</reference>
<dbReference type="RefSeq" id="WP_128210645.1">
    <property type="nucleotide sequence ID" value="NZ_JBHRSO010000060.1"/>
</dbReference>
<sequence length="220" mass="25870">MACTYEWFIRDVRNHVMTIELDQGVHRSILFQRPGSSAYHFRLNTWPGHLAISGDMGSYTFRRLHNMFSFFRFAGPEYDKTDHINPDYWDEKLTAVSASEGHEELDEAAYVDAVRSMPNGHISHMNLSHAKRVIREFHYDDDLDAGGYDLQGALDRLYRWRCPVTGECPFSEVWDYRLTRQAFHLVWCMRAIQWGIKQYDLRAQGRDHDSFMRRVLAGEV</sequence>
<comment type="caution">
    <text evidence="1">The sequence shown here is derived from an EMBL/GenBank/DDBJ whole genome shotgun (WGS) entry which is preliminary data.</text>
</comment>
<evidence type="ECO:0000313" key="1">
    <source>
        <dbReference type="EMBL" id="RWR15900.1"/>
    </source>
</evidence>
<reference evidence="1 2" key="1">
    <citation type="submission" date="2019-01" db="EMBL/GenBank/DDBJ databases">
        <title>Sinorhodobacter populi sp. nov. isolated from the symptomatic bark tissue of Populus euramericana canker.</title>
        <authorList>
            <person name="Xu G."/>
        </authorList>
    </citation>
    <scope>NUCLEOTIDE SEQUENCE [LARGE SCALE GENOMIC DNA]</scope>
    <source>
        <strain evidence="1 2">SK2B-1</strain>
    </source>
</reference>
<protein>
    <submittedName>
        <fullName evidence="1">Uncharacterized protein</fullName>
    </submittedName>
</protein>
<organism evidence="1 2">
    <name type="scientific">Paenirhodobacter populi</name>
    <dbReference type="NCBI Taxonomy" id="2306993"/>
    <lineage>
        <taxon>Bacteria</taxon>
        <taxon>Pseudomonadati</taxon>
        <taxon>Pseudomonadota</taxon>
        <taxon>Alphaproteobacteria</taxon>
        <taxon>Rhodobacterales</taxon>
        <taxon>Rhodobacter group</taxon>
        <taxon>Paenirhodobacter</taxon>
    </lineage>
</organism>
<name>A0A443J5X9_9RHOB</name>
<dbReference type="EMBL" id="SAUZ01000065">
    <property type="protein sequence ID" value="RWR15900.1"/>
    <property type="molecule type" value="Genomic_DNA"/>
</dbReference>
<gene>
    <name evidence="1" type="ORF">D2T30_22775</name>
</gene>